<feature type="transmembrane region" description="Helical" evidence="9">
    <location>
        <begin position="601"/>
        <end position="619"/>
    </location>
</feature>
<keyword evidence="6" id="KW-0067">ATP-binding</keyword>
<evidence type="ECO:0000256" key="1">
    <source>
        <dbReference type="ARBA" id="ARBA00004141"/>
    </source>
</evidence>
<dbReference type="GO" id="GO:0005524">
    <property type="term" value="F:ATP binding"/>
    <property type="evidence" value="ECO:0007669"/>
    <property type="project" value="UniProtKB-KW"/>
</dbReference>
<dbReference type="GO" id="GO:0016887">
    <property type="term" value="F:ATP hydrolysis activity"/>
    <property type="evidence" value="ECO:0007669"/>
    <property type="project" value="InterPro"/>
</dbReference>
<feature type="transmembrane region" description="Helical" evidence="9">
    <location>
        <begin position="502"/>
        <end position="527"/>
    </location>
</feature>
<dbReference type="SUPFAM" id="SSF52540">
    <property type="entry name" value="P-loop containing nucleoside triphosphate hydrolases"/>
    <property type="match status" value="1"/>
</dbReference>
<dbReference type="HOGENOM" id="CLU_000604_57_8_1"/>
<proteinExistence type="inferred from homology"/>
<evidence type="ECO:0000256" key="9">
    <source>
        <dbReference type="SAM" id="Phobius"/>
    </source>
</evidence>
<dbReference type="EMBL" id="KB301284">
    <property type="protein sequence ID" value="ELU05735.1"/>
    <property type="molecule type" value="Genomic_DNA"/>
</dbReference>
<evidence type="ECO:0000313" key="12">
    <source>
        <dbReference type="EnsemblMetazoa" id="CapteP115120"/>
    </source>
</evidence>
<dbReference type="SMART" id="SM00382">
    <property type="entry name" value="AAA"/>
    <property type="match status" value="1"/>
</dbReference>
<dbReference type="OMA" id="MAMYLEK"/>
<dbReference type="EnsemblMetazoa" id="CapteT115120">
    <property type="protein sequence ID" value="CapteP115120"/>
    <property type="gene ID" value="CapteG115120"/>
</dbReference>
<dbReference type="STRING" id="283909.R7UHP3"/>
<reference evidence="12" key="3">
    <citation type="submission" date="2015-06" db="UniProtKB">
        <authorList>
            <consortium name="EnsemblMetazoa"/>
        </authorList>
    </citation>
    <scope>IDENTIFICATION</scope>
</reference>
<feature type="transmembrane region" description="Helical" evidence="9">
    <location>
        <begin position="394"/>
        <end position="418"/>
    </location>
</feature>
<evidence type="ECO:0000256" key="8">
    <source>
        <dbReference type="ARBA" id="ARBA00023136"/>
    </source>
</evidence>
<dbReference type="EMBL" id="AMQN01007728">
    <property type="status" value="NOT_ANNOTATED_CDS"/>
    <property type="molecule type" value="Genomic_DNA"/>
</dbReference>
<sequence length="626" mass="68870">MAVAGPSSVLQRSTSTWEGSTITFHDVCYTVEVSSGIFSRQTTQKEIIRNVSGIFKPGMNAILGPTGSGKSSLLDMLAGRKNPKGLSGTLLVDGEKQPKNFKSISGYVTQDDVVTGTLTPRESIAFSANLRLGPEITDKEKRERIEDTIIELGLEKCADSQLGTAYARGVSGGERKRTCIGMELVIKPPVLFLDEPTTGLDASTASAVMTLLKGLSQRGRTIVFSIHQPRYSIYRHFDRLMLLSNGETVFHGPAMEALVHFRSIGYQCEARNNPPDFFLDVILGDIERTKTQASIGADGVGESEESEKSEEALQRLSTELAEEFKISSYQKHGQVMYNFSLKVGILSGRCIKNLTRNKQATIVQAGVLSFFGFVTGLIYFQLDNNGVSGVSNRSVVGVLFFMSMNMTFSNGAAVIVFITERAIFVHESISGFYRTSSYFVSKVLFDLLPLRFIPTTIYSLISYFMIGLQTSAGNFFTFYLILLLTTCVASSMAFMAGSVSSIFAVANIVFSLIGVLMMIFGGLLVNINEMADWLSWMQYLSLFRYSLNALSINELKDMLFCPAGNATHDTTSEICNVTLGNFYMDNQGIAYDSDWDLWQNIVAMVGLLIGFMTLALIGLSRIEKFK</sequence>
<dbReference type="PANTHER" id="PTHR48041:SF116">
    <property type="entry name" value="PROTEIN BROWN"/>
    <property type="match status" value="1"/>
</dbReference>
<comment type="similarity">
    <text evidence="2">Belongs to the ABC transporter superfamily. ABCG family. Eye pigment precursor importer (TC 3.A.1.204) subfamily.</text>
</comment>
<feature type="domain" description="ABC transporter" evidence="10">
    <location>
        <begin position="22"/>
        <end position="270"/>
    </location>
</feature>
<dbReference type="Proteomes" id="UP000014760">
    <property type="component" value="Unassembled WGS sequence"/>
</dbReference>
<keyword evidence="4 9" id="KW-0812">Transmembrane</keyword>
<gene>
    <name evidence="11" type="ORF">CAPTEDRAFT_115120</name>
</gene>
<evidence type="ECO:0000256" key="2">
    <source>
        <dbReference type="ARBA" id="ARBA00005814"/>
    </source>
</evidence>
<comment type="subcellular location">
    <subcellularLocation>
        <location evidence="1">Membrane</location>
        <topology evidence="1">Multi-pass membrane protein</topology>
    </subcellularLocation>
</comment>
<dbReference type="GO" id="GO:0140359">
    <property type="term" value="F:ABC-type transporter activity"/>
    <property type="evidence" value="ECO:0007669"/>
    <property type="project" value="InterPro"/>
</dbReference>
<organism evidence="11">
    <name type="scientific">Capitella teleta</name>
    <name type="common">Polychaete worm</name>
    <dbReference type="NCBI Taxonomy" id="283909"/>
    <lineage>
        <taxon>Eukaryota</taxon>
        <taxon>Metazoa</taxon>
        <taxon>Spiralia</taxon>
        <taxon>Lophotrochozoa</taxon>
        <taxon>Annelida</taxon>
        <taxon>Polychaeta</taxon>
        <taxon>Sedentaria</taxon>
        <taxon>Scolecida</taxon>
        <taxon>Capitellidae</taxon>
        <taxon>Capitella</taxon>
    </lineage>
</organism>
<evidence type="ECO:0000256" key="4">
    <source>
        <dbReference type="ARBA" id="ARBA00022692"/>
    </source>
</evidence>
<dbReference type="GO" id="GO:0016324">
    <property type="term" value="C:apical plasma membrane"/>
    <property type="evidence" value="ECO:0007669"/>
    <property type="project" value="UniProtKB-ARBA"/>
</dbReference>
<dbReference type="InterPro" id="IPR043926">
    <property type="entry name" value="ABCG_dom"/>
</dbReference>
<dbReference type="InterPro" id="IPR050352">
    <property type="entry name" value="ABCG_transporters"/>
</dbReference>
<evidence type="ECO:0000259" key="10">
    <source>
        <dbReference type="PROSITE" id="PS50893"/>
    </source>
</evidence>
<dbReference type="Pfam" id="PF00005">
    <property type="entry name" value="ABC_tran"/>
    <property type="match status" value="1"/>
</dbReference>
<reference evidence="13" key="1">
    <citation type="submission" date="2012-12" db="EMBL/GenBank/DDBJ databases">
        <authorList>
            <person name="Hellsten U."/>
            <person name="Grimwood J."/>
            <person name="Chapman J.A."/>
            <person name="Shapiro H."/>
            <person name="Aerts A."/>
            <person name="Otillar R.P."/>
            <person name="Terry A.Y."/>
            <person name="Boore J.L."/>
            <person name="Simakov O."/>
            <person name="Marletaz F."/>
            <person name="Cho S.-J."/>
            <person name="Edsinger-Gonzales E."/>
            <person name="Havlak P."/>
            <person name="Kuo D.-H."/>
            <person name="Larsson T."/>
            <person name="Lv J."/>
            <person name="Arendt D."/>
            <person name="Savage R."/>
            <person name="Osoegawa K."/>
            <person name="de Jong P."/>
            <person name="Lindberg D.R."/>
            <person name="Seaver E.C."/>
            <person name="Weisblat D.A."/>
            <person name="Putnam N.H."/>
            <person name="Grigoriev I.V."/>
            <person name="Rokhsar D.S."/>
        </authorList>
    </citation>
    <scope>NUCLEOTIDE SEQUENCE</scope>
    <source>
        <strain evidence="13">I ESC-2004</strain>
    </source>
</reference>
<reference evidence="11 13" key="2">
    <citation type="journal article" date="2013" name="Nature">
        <title>Insights into bilaterian evolution from three spiralian genomes.</title>
        <authorList>
            <person name="Simakov O."/>
            <person name="Marletaz F."/>
            <person name="Cho S.J."/>
            <person name="Edsinger-Gonzales E."/>
            <person name="Havlak P."/>
            <person name="Hellsten U."/>
            <person name="Kuo D.H."/>
            <person name="Larsson T."/>
            <person name="Lv J."/>
            <person name="Arendt D."/>
            <person name="Savage R."/>
            <person name="Osoegawa K."/>
            <person name="de Jong P."/>
            <person name="Grimwood J."/>
            <person name="Chapman J.A."/>
            <person name="Shapiro H."/>
            <person name="Aerts A."/>
            <person name="Otillar R.P."/>
            <person name="Terry A.Y."/>
            <person name="Boore J.L."/>
            <person name="Grigoriev I.V."/>
            <person name="Lindberg D.R."/>
            <person name="Seaver E.C."/>
            <person name="Weisblat D.A."/>
            <person name="Putnam N.H."/>
            <person name="Rokhsar D.S."/>
        </authorList>
    </citation>
    <scope>NUCLEOTIDE SEQUENCE</scope>
    <source>
        <strain evidence="11 13">I ESC-2004</strain>
    </source>
</reference>
<dbReference type="FunFam" id="3.40.50.300:FF:000622">
    <property type="entry name" value="ATP-binding cassette sub-family G member 2"/>
    <property type="match status" value="1"/>
</dbReference>
<keyword evidence="7 9" id="KW-1133">Transmembrane helix</keyword>
<evidence type="ECO:0000256" key="5">
    <source>
        <dbReference type="ARBA" id="ARBA00022741"/>
    </source>
</evidence>
<dbReference type="PANTHER" id="PTHR48041">
    <property type="entry name" value="ABC TRANSPORTER G FAMILY MEMBER 28"/>
    <property type="match status" value="1"/>
</dbReference>
<keyword evidence="13" id="KW-1185">Reference proteome</keyword>
<accession>R7UHP3</accession>
<dbReference type="AlphaFoldDB" id="R7UHP3"/>
<dbReference type="OrthoDB" id="66620at2759"/>
<feature type="transmembrane region" description="Helical" evidence="9">
    <location>
        <begin position="439"/>
        <end position="464"/>
    </location>
</feature>
<dbReference type="Pfam" id="PF19055">
    <property type="entry name" value="ABC2_membrane_7"/>
    <property type="match status" value="1"/>
</dbReference>
<feature type="transmembrane region" description="Helical" evidence="9">
    <location>
        <begin position="362"/>
        <end position="382"/>
    </location>
</feature>
<evidence type="ECO:0000256" key="6">
    <source>
        <dbReference type="ARBA" id="ARBA00022840"/>
    </source>
</evidence>
<dbReference type="InterPro" id="IPR003593">
    <property type="entry name" value="AAA+_ATPase"/>
</dbReference>
<dbReference type="GO" id="GO:0008514">
    <property type="term" value="F:organic anion transmembrane transporter activity"/>
    <property type="evidence" value="ECO:0007669"/>
    <property type="project" value="UniProtKB-ARBA"/>
</dbReference>
<dbReference type="Pfam" id="PF01061">
    <property type="entry name" value="ABC2_membrane"/>
    <property type="match status" value="1"/>
</dbReference>
<keyword evidence="5" id="KW-0547">Nucleotide-binding</keyword>
<dbReference type="InterPro" id="IPR027417">
    <property type="entry name" value="P-loop_NTPase"/>
</dbReference>
<keyword evidence="8 9" id="KW-0472">Membrane</keyword>
<dbReference type="GO" id="GO:0015562">
    <property type="term" value="F:efflux transmembrane transporter activity"/>
    <property type="evidence" value="ECO:0007669"/>
    <property type="project" value="UniProtKB-ARBA"/>
</dbReference>
<dbReference type="CDD" id="cd03213">
    <property type="entry name" value="ABCG_EPDR"/>
    <property type="match status" value="1"/>
</dbReference>
<dbReference type="InterPro" id="IPR003439">
    <property type="entry name" value="ABC_transporter-like_ATP-bd"/>
</dbReference>
<keyword evidence="3" id="KW-0813">Transport</keyword>
<evidence type="ECO:0000313" key="11">
    <source>
        <dbReference type="EMBL" id="ELU05735.1"/>
    </source>
</evidence>
<evidence type="ECO:0000313" key="13">
    <source>
        <dbReference type="Proteomes" id="UP000014760"/>
    </source>
</evidence>
<name>R7UHP3_CAPTE</name>
<dbReference type="Gene3D" id="3.40.50.300">
    <property type="entry name" value="P-loop containing nucleotide triphosphate hydrolases"/>
    <property type="match status" value="1"/>
</dbReference>
<evidence type="ECO:0000256" key="3">
    <source>
        <dbReference type="ARBA" id="ARBA00022448"/>
    </source>
</evidence>
<evidence type="ECO:0000256" key="7">
    <source>
        <dbReference type="ARBA" id="ARBA00022989"/>
    </source>
</evidence>
<protein>
    <recommendedName>
        <fullName evidence="10">ABC transporter domain-containing protein</fullName>
    </recommendedName>
</protein>
<dbReference type="InterPro" id="IPR013525">
    <property type="entry name" value="ABC2_TM"/>
</dbReference>
<dbReference type="PROSITE" id="PS50893">
    <property type="entry name" value="ABC_TRANSPORTER_2"/>
    <property type="match status" value="1"/>
</dbReference>
<feature type="transmembrane region" description="Helical" evidence="9">
    <location>
        <begin position="476"/>
        <end position="495"/>
    </location>
</feature>